<name>W2HWZ3_PHYNI</name>
<dbReference type="AlphaFoldDB" id="W2HWZ3"/>
<sequence length="46" mass="5243">MNARVFRDKRSSVPLNLCSEVHALYCMKQSQELWPTTTSAVDGLMK</sequence>
<dbReference type="EMBL" id="KI676434">
    <property type="protein sequence ID" value="ETL25717.1"/>
    <property type="molecule type" value="Genomic_DNA"/>
</dbReference>
<organism evidence="2">
    <name type="scientific">Phytophthora nicotianae</name>
    <name type="common">Potato buckeye rot agent</name>
    <name type="synonym">Phytophthora parasitica</name>
    <dbReference type="NCBI Taxonomy" id="4792"/>
    <lineage>
        <taxon>Eukaryota</taxon>
        <taxon>Sar</taxon>
        <taxon>Stramenopiles</taxon>
        <taxon>Oomycota</taxon>
        <taxon>Peronosporomycetes</taxon>
        <taxon>Peronosporales</taxon>
        <taxon>Peronosporaceae</taxon>
        <taxon>Phytophthora</taxon>
    </lineage>
</organism>
<dbReference type="Proteomes" id="UP000053864">
    <property type="component" value="Unassembled WGS sequence"/>
</dbReference>
<proteinExistence type="predicted"/>
<accession>W2HWZ3</accession>
<evidence type="ECO:0000313" key="1">
    <source>
        <dbReference type="EMBL" id="ETK72261.1"/>
    </source>
</evidence>
<reference evidence="2" key="2">
    <citation type="submission" date="2013-11" db="EMBL/GenBank/DDBJ databases">
        <title>The Genome Sequence of Phytophthora parasitica CJ05E6.</title>
        <authorList>
            <consortium name="The Broad Institute Genomics Platform"/>
            <person name="Russ C."/>
            <person name="Tyler B."/>
            <person name="Panabieres F."/>
            <person name="Shan W."/>
            <person name="Tripathy S."/>
            <person name="Grunwald N."/>
            <person name="Machado M."/>
            <person name="Johnson C.S."/>
            <person name="Arredondo F."/>
            <person name="Hong C."/>
            <person name="Coffey M."/>
            <person name="Young S.K."/>
            <person name="Zeng Q."/>
            <person name="Gargeya S."/>
            <person name="Fitzgerald M."/>
            <person name="Abouelleil A."/>
            <person name="Alvarado L."/>
            <person name="Chapman S.B."/>
            <person name="Gainer-Dewar J."/>
            <person name="Goldberg J."/>
            <person name="Griggs A."/>
            <person name="Gujja S."/>
            <person name="Hansen M."/>
            <person name="Howarth C."/>
            <person name="Imamovic A."/>
            <person name="Ireland A."/>
            <person name="Larimer J."/>
            <person name="McCowan C."/>
            <person name="Murphy C."/>
            <person name="Pearson M."/>
            <person name="Poon T.W."/>
            <person name="Priest M."/>
            <person name="Roberts A."/>
            <person name="Saif S."/>
            <person name="Shea T."/>
            <person name="Sykes S."/>
            <person name="Wortman J."/>
            <person name="Nusbaum C."/>
            <person name="Birren B."/>
        </authorList>
    </citation>
    <scope>NUCLEOTIDE SEQUENCE [LARGE SCALE GENOMIC DNA]</scope>
    <source>
        <strain evidence="2">CJ05E6</strain>
    </source>
</reference>
<gene>
    <name evidence="1" type="ORF">L915_20615</name>
    <name evidence="2" type="ORF">L916_20475</name>
</gene>
<dbReference type="Proteomes" id="UP000053236">
    <property type="component" value="Unassembled WGS sequence"/>
</dbReference>
<dbReference type="EMBL" id="KI689628">
    <property type="protein sequence ID" value="ETK72261.1"/>
    <property type="molecule type" value="Genomic_DNA"/>
</dbReference>
<reference evidence="1" key="1">
    <citation type="submission" date="2013-11" db="EMBL/GenBank/DDBJ databases">
        <title>The Genome Sequence of Phytophthora parasitica CJ02B3.</title>
        <authorList>
            <consortium name="The Broad Institute Genomics Platform"/>
            <person name="Russ C."/>
            <person name="Tyler B."/>
            <person name="Panabieres F."/>
            <person name="Shan W."/>
            <person name="Tripathy S."/>
            <person name="Grunwald N."/>
            <person name="Machado M."/>
            <person name="Johnson C.S."/>
            <person name="Arredondo F."/>
            <person name="Hong C."/>
            <person name="Coffey M."/>
            <person name="Young S.K."/>
            <person name="Zeng Q."/>
            <person name="Gargeya S."/>
            <person name="Fitzgerald M."/>
            <person name="Abouelleil A."/>
            <person name="Alvarado L."/>
            <person name="Chapman S.B."/>
            <person name="Gainer-Dewar J."/>
            <person name="Goldberg J."/>
            <person name="Griggs A."/>
            <person name="Gujja S."/>
            <person name="Hansen M."/>
            <person name="Howarth C."/>
            <person name="Imamovic A."/>
            <person name="Ireland A."/>
            <person name="Larimer J."/>
            <person name="McCowan C."/>
            <person name="Murphy C."/>
            <person name="Pearson M."/>
            <person name="Poon T.W."/>
            <person name="Priest M."/>
            <person name="Roberts A."/>
            <person name="Saif S."/>
            <person name="Shea T."/>
            <person name="Sykes S."/>
            <person name="Wortman J."/>
            <person name="Nusbaum C."/>
            <person name="Birren B."/>
        </authorList>
    </citation>
    <scope>NUCLEOTIDE SEQUENCE [LARGE SCALE GENOMIC DNA]</scope>
    <source>
        <strain evidence="1">CJ02B3</strain>
    </source>
</reference>
<protein>
    <submittedName>
        <fullName evidence="2">Uncharacterized protein</fullName>
    </submittedName>
</protein>
<evidence type="ECO:0000313" key="2">
    <source>
        <dbReference type="EMBL" id="ETL25717.1"/>
    </source>
</evidence>